<dbReference type="Proteomes" id="UP001362999">
    <property type="component" value="Unassembled WGS sequence"/>
</dbReference>
<evidence type="ECO:0000256" key="1">
    <source>
        <dbReference type="PROSITE-ProRule" id="PRU00117"/>
    </source>
</evidence>
<protein>
    <recommendedName>
        <fullName evidence="3">K Homology domain-containing protein</fullName>
    </recommendedName>
</protein>
<proteinExistence type="predicted"/>
<evidence type="ECO:0000313" key="4">
    <source>
        <dbReference type="EMBL" id="KAK7020903.1"/>
    </source>
</evidence>
<feature type="compositionally biased region" description="Polar residues" evidence="2">
    <location>
        <begin position="259"/>
        <end position="268"/>
    </location>
</feature>
<accession>A0AAW0B5L7</accession>
<dbReference type="GO" id="GO:0003723">
    <property type="term" value="F:RNA binding"/>
    <property type="evidence" value="ECO:0007669"/>
    <property type="project" value="UniProtKB-UniRule"/>
</dbReference>
<dbReference type="AlphaFoldDB" id="A0AAW0B5L7"/>
<keyword evidence="1" id="KW-0694">RNA-binding</keyword>
<dbReference type="SUPFAM" id="SSF54791">
    <property type="entry name" value="Eukaryotic type KH-domain (KH-domain type I)"/>
    <property type="match status" value="1"/>
</dbReference>
<reference evidence="4 5" key="1">
    <citation type="journal article" date="2024" name="J Genomics">
        <title>Draft genome sequencing and assembly of Favolaschia claudopus CIRM-BRFM 2984 isolated from oak limbs.</title>
        <authorList>
            <person name="Navarro D."/>
            <person name="Drula E."/>
            <person name="Chaduli D."/>
            <person name="Cazenave R."/>
            <person name="Ahrendt S."/>
            <person name="Wang J."/>
            <person name="Lipzen A."/>
            <person name="Daum C."/>
            <person name="Barry K."/>
            <person name="Grigoriev I.V."/>
            <person name="Favel A."/>
            <person name="Rosso M.N."/>
            <person name="Martin F."/>
        </authorList>
    </citation>
    <scope>NUCLEOTIDE SEQUENCE [LARGE SCALE GENOMIC DNA]</scope>
    <source>
        <strain evidence="4 5">CIRM-BRFM 2984</strain>
    </source>
</reference>
<organism evidence="4 5">
    <name type="scientific">Favolaschia claudopus</name>
    <dbReference type="NCBI Taxonomy" id="2862362"/>
    <lineage>
        <taxon>Eukaryota</taxon>
        <taxon>Fungi</taxon>
        <taxon>Dikarya</taxon>
        <taxon>Basidiomycota</taxon>
        <taxon>Agaricomycotina</taxon>
        <taxon>Agaricomycetes</taxon>
        <taxon>Agaricomycetidae</taxon>
        <taxon>Agaricales</taxon>
        <taxon>Marasmiineae</taxon>
        <taxon>Mycenaceae</taxon>
        <taxon>Favolaschia</taxon>
    </lineage>
</organism>
<dbReference type="InterPro" id="IPR036612">
    <property type="entry name" value="KH_dom_type_1_sf"/>
</dbReference>
<name>A0AAW0B5L7_9AGAR</name>
<dbReference type="Gene3D" id="3.30.1370.10">
    <property type="entry name" value="K Homology domain, type 1"/>
    <property type="match status" value="1"/>
</dbReference>
<feature type="compositionally biased region" description="Low complexity" evidence="2">
    <location>
        <begin position="222"/>
        <end position="231"/>
    </location>
</feature>
<feature type="domain" description="K Homology" evidence="3">
    <location>
        <begin position="90"/>
        <end position="160"/>
    </location>
</feature>
<feature type="compositionally biased region" description="Basic and acidic residues" evidence="2">
    <location>
        <begin position="345"/>
        <end position="357"/>
    </location>
</feature>
<dbReference type="CDD" id="cd00105">
    <property type="entry name" value="KH-I"/>
    <property type="match status" value="1"/>
</dbReference>
<dbReference type="EMBL" id="JAWWNJ010000040">
    <property type="protein sequence ID" value="KAK7020903.1"/>
    <property type="molecule type" value="Genomic_DNA"/>
</dbReference>
<comment type="caution">
    <text evidence="4">The sequence shown here is derived from an EMBL/GenBank/DDBJ whole genome shotgun (WGS) entry which is preliminary data.</text>
</comment>
<dbReference type="PROSITE" id="PS50084">
    <property type="entry name" value="KH_TYPE_1"/>
    <property type="match status" value="1"/>
</dbReference>
<evidence type="ECO:0000313" key="5">
    <source>
        <dbReference type="Proteomes" id="UP001362999"/>
    </source>
</evidence>
<dbReference type="SMART" id="SM00322">
    <property type="entry name" value="KH"/>
    <property type="match status" value="1"/>
</dbReference>
<dbReference type="InterPro" id="IPR004088">
    <property type="entry name" value="KH_dom_type_1"/>
</dbReference>
<feature type="region of interest" description="Disordered" evidence="2">
    <location>
        <begin position="164"/>
        <end position="357"/>
    </location>
</feature>
<keyword evidence="5" id="KW-1185">Reference proteome</keyword>
<evidence type="ECO:0000256" key="2">
    <source>
        <dbReference type="SAM" id="MobiDB-lite"/>
    </source>
</evidence>
<feature type="compositionally biased region" description="Pro residues" evidence="2">
    <location>
        <begin position="209"/>
        <end position="221"/>
    </location>
</feature>
<dbReference type="InterPro" id="IPR004087">
    <property type="entry name" value="KH_dom"/>
</dbReference>
<feature type="compositionally biased region" description="Pro residues" evidence="2">
    <location>
        <begin position="178"/>
        <end position="188"/>
    </location>
</feature>
<sequence>MATPAVPQDLYSYCTLLRSELQRVHDRLDRLEFGDTAASTPRGHAWRFSWDGARWGSEPSTPAPTPAIIAVGHTAIPLAETLPTAQDAPSRYSCTLVVPDSVVGHIVGRGGKGLHQSHDISGAQLRAYTDKASPLERRVSIRGTDQQIGEALIALGKRFMRKRIRSKKKGPSRLSGDPAPPPPGPVPVLPNASGEGARPLKKRAHPVHPSQPPAPVPPPPAASAQPHPGAATQPRKSGVRFAPQESSYPASHSLPHNPATISIPTQVMASPIPTPRPSSTPYAPSVSMPTAIPSPSPRSVAPTPMAIDAIRPERGRRQQTARRGGAVSASDSSGKAVRRPHTYKNSRDWARNEQERGDTRRRVFRAFFTCDATWCHYICKLLTSVSTSLSPGNLSAAAEPLLIAIAIHKVTRRRGDRQPAHRALIEGRRFKPVEQHEKDGGVKIQGHGSIHWWKAGEGKQTVSTS</sequence>
<evidence type="ECO:0000259" key="3">
    <source>
        <dbReference type="SMART" id="SM00322"/>
    </source>
</evidence>
<gene>
    <name evidence="4" type="ORF">R3P38DRAFT_3358079</name>
</gene>
<dbReference type="Pfam" id="PF00013">
    <property type="entry name" value="KH_1"/>
    <property type="match status" value="1"/>
</dbReference>